<comment type="caution">
    <text evidence="2">The sequence shown here is derived from an EMBL/GenBank/DDBJ whole genome shotgun (WGS) entry which is preliminary data.</text>
</comment>
<organism evidence="2 3">
    <name type="scientific">Triangularia setosa</name>
    <dbReference type="NCBI Taxonomy" id="2587417"/>
    <lineage>
        <taxon>Eukaryota</taxon>
        <taxon>Fungi</taxon>
        <taxon>Dikarya</taxon>
        <taxon>Ascomycota</taxon>
        <taxon>Pezizomycotina</taxon>
        <taxon>Sordariomycetes</taxon>
        <taxon>Sordariomycetidae</taxon>
        <taxon>Sordariales</taxon>
        <taxon>Podosporaceae</taxon>
        <taxon>Triangularia</taxon>
    </lineage>
</organism>
<protein>
    <submittedName>
        <fullName evidence="2">Uncharacterized protein</fullName>
    </submittedName>
</protein>
<keyword evidence="3" id="KW-1185">Reference proteome</keyword>
<feature type="compositionally biased region" description="Basic and acidic residues" evidence="1">
    <location>
        <begin position="159"/>
        <end position="191"/>
    </location>
</feature>
<sequence>MCQLQHYKQIRCGRPLPLPTPPISRSRRTSAEFSQQPLTALSESEPPKACLATLTPPPTLIKCDWAKLLTTSHFNICWEPTLVPGGPIEAPDEIKEHTRDKCRSCHYTCVPTRLSLDEMKRGLSCRTSPAGHKKNELKRSKSGMGRLMERVKSHHHGSKKGEGEGSKEKENDKGKGKGKGKVEEVAGKEPGGDGELEGFLEVNAGRW</sequence>
<evidence type="ECO:0000256" key="1">
    <source>
        <dbReference type="SAM" id="MobiDB-lite"/>
    </source>
</evidence>
<feature type="region of interest" description="Disordered" evidence="1">
    <location>
        <begin position="13"/>
        <end position="42"/>
    </location>
</feature>
<dbReference type="EMBL" id="MU866361">
    <property type="protein sequence ID" value="KAK4173195.1"/>
    <property type="molecule type" value="Genomic_DNA"/>
</dbReference>
<evidence type="ECO:0000313" key="2">
    <source>
        <dbReference type="EMBL" id="KAK4173195.1"/>
    </source>
</evidence>
<reference evidence="2" key="2">
    <citation type="submission" date="2023-05" db="EMBL/GenBank/DDBJ databases">
        <authorList>
            <consortium name="Lawrence Berkeley National Laboratory"/>
            <person name="Steindorff A."/>
            <person name="Hensen N."/>
            <person name="Bonometti L."/>
            <person name="Westerberg I."/>
            <person name="Brannstrom I.O."/>
            <person name="Guillou S."/>
            <person name="Cros-Aarteil S."/>
            <person name="Calhoun S."/>
            <person name="Haridas S."/>
            <person name="Kuo A."/>
            <person name="Mondo S."/>
            <person name="Pangilinan J."/>
            <person name="Riley R."/>
            <person name="Labutti K."/>
            <person name="Andreopoulos B."/>
            <person name="Lipzen A."/>
            <person name="Chen C."/>
            <person name="Yanf M."/>
            <person name="Daum C."/>
            <person name="Ng V."/>
            <person name="Clum A."/>
            <person name="Ohm R."/>
            <person name="Martin F."/>
            <person name="Silar P."/>
            <person name="Natvig D."/>
            <person name="Lalanne C."/>
            <person name="Gautier V."/>
            <person name="Ament-Velasquez S.L."/>
            <person name="Kruys A."/>
            <person name="Hutchinson M.I."/>
            <person name="Powell A.J."/>
            <person name="Barry K."/>
            <person name="Miller A.N."/>
            <person name="Grigoriev I.V."/>
            <person name="Debuchy R."/>
            <person name="Gladieux P."/>
            <person name="Thoren M.H."/>
            <person name="Johannesson H."/>
        </authorList>
    </citation>
    <scope>NUCLEOTIDE SEQUENCE</scope>
    <source>
        <strain evidence="2">CBS 892.96</strain>
    </source>
</reference>
<accession>A0AAN6W1G1</accession>
<dbReference type="AlphaFoldDB" id="A0AAN6W1G1"/>
<evidence type="ECO:0000313" key="3">
    <source>
        <dbReference type="Proteomes" id="UP001302321"/>
    </source>
</evidence>
<dbReference type="Proteomes" id="UP001302321">
    <property type="component" value="Unassembled WGS sequence"/>
</dbReference>
<proteinExistence type="predicted"/>
<gene>
    <name evidence="2" type="ORF">QBC36DRAFT_293647</name>
</gene>
<reference evidence="2" key="1">
    <citation type="journal article" date="2023" name="Mol. Phylogenet. Evol.">
        <title>Genome-scale phylogeny and comparative genomics of the fungal order Sordariales.</title>
        <authorList>
            <person name="Hensen N."/>
            <person name="Bonometti L."/>
            <person name="Westerberg I."/>
            <person name="Brannstrom I.O."/>
            <person name="Guillou S."/>
            <person name="Cros-Aarteil S."/>
            <person name="Calhoun S."/>
            <person name="Haridas S."/>
            <person name="Kuo A."/>
            <person name="Mondo S."/>
            <person name="Pangilinan J."/>
            <person name="Riley R."/>
            <person name="LaButti K."/>
            <person name="Andreopoulos B."/>
            <person name="Lipzen A."/>
            <person name="Chen C."/>
            <person name="Yan M."/>
            <person name="Daum C."/>
            <person name="Ng V."/>
            <person name="Clum A."/>
            <person name="Steindorff A."/>
            <person name="Ohm R.A."/>
            <person name="Martin F."/>
            <person name="Silar P."/>
            <person name="Natvig D.O."/>
            <person name="Lalanne C."/>
            <person name="Gautier V."/>
            <person name="Ament-Velasquez S.L."/>
            <person name="Kruys A."/>
            <person name="Hutchinson M.I."/>
            <person name="Powell A.J."/>
            <person name="Barry K."/>
            <person name="Miller A.N."/>
            <person name="Grigoriev I.V."/>
            <person name="Debuchy R."/>
            <person name="Gladieux P."/>
            <person name="Hiltunen Thoren M."/>
            <person name="Johannesson H."/>
        </authorList>
    </citation>
    <scope>NUCLEOTIDE SEQUENCE</scope>
    <source>
        <strain evidence="2">CBS 892.96</strain>
    </source>
</reference>
<name>A0AAN6W1G1_9PEZI</name>
<feature type="compositionally biased region" description="Polar residues" evidence="1">
    <location>
        <begin position="31"/>
        <end position="42"/>
    </location>
</feature>
<feature type="region of interest" description="Disordered" evidence="1">
    <location>
        <begin position="125"/>
        <end position="207"/>
    </location>
</feature>